<accession>A0A8K0CWD6</accession>
<protein>
    <submittedName>
        <fullName evidence="2">Uncharacterized protein</fullName>
    </submittedName>
</protein>
<dbReference type="InterPro" id="IPR036186">
    <property type="entry name" value="Serpin_sf"/>
</dbReference>
<evidence type="ECO:0000313" key="3">
    <source>
        <dbReference type="Proteomes" id="UP000801492"/>
    </source>
</evidence>
<keyword evidence="1" id="KW-0732">Signal</keyword>
<keyword evidence="3" id="KW-1185">Reference proteome</keyword>
<gene>
    <name evidence="2" type="ORF">ILUMI_11269</name>
</gene>
<comment type="caution">
    <text evidence="2">The sequence shown here is derived from an EMBL/GenBank/DDBJ whole genome shotgun (WGS) entry which is preliminary data.</text>
</comment>
<feature type="signal peptide" evidence="1">
    <location>
        <begin position="1"/>
        <end position="19"/>
    </location>
</feature>
<sequence length="377" mass="44733">MKEAFLFFIFICYIENIISYIDNIEEDDYEIIRHDMYFAKNYFEDIRHRADNLTSFISSTINVFHFDLMMNAYRSMTELRQQYFLDQIDFEASKLTEPAKQGKDKLIVERLAFTSFQSLRYAVDNYLKILKSVQIEYKRFDVETKGYDADADNFFRKYCTTPQIFRKDNCSIALVSTVGVDAKWKYPFKTEQNNMMKAVGSFNFAHDLKFKIDILQVPFEGGKMLLTLVISRDELFYIEAQRLFQSAISGTFRVKIETVYLPKIAFSIMIKEFSIDRDQMTKPYNRYRCMTQKLVLNIQEDGISRTINNKPKENGWNETDWKYGSTYYPPKNSCVVDSPFFFTLHYIPTQEMIFLGKWRPSDGIYVENYLQASDDYF</sequence>
<dbReference type="Proteomes" id="UP000801492">
    <property type="component" value="Unassembled WGS sequence"/>
</dbReference>
<proteinExistence type="predicted"/>
<evidence type="ECO:0000256" key="1">
    <source>
        <dbReference type="SAM" id="SignalP"/>
    </source>
</evidence>
<dbReference type="OrthoDB" id="6758759at2759"/>
<dbReference type="AlphaFoldDB" id="A0A8K0CWD6"/>
<evidence type="ECO:0000313" key="2">
    <source>
        <dbReference type="EMBL" id="KAF2894905.1"/>
    </source>
</evidence>
<dbReference type="InterPro" id="IPR042185">
    <property type="entry name" value="Serpin_sf_2"/>
</dbReference>
<dbReference type="EMBL" id="VTPC01006440">
    <property type="protein sequence ID" value="KAF2894905.1"/>
    <property type="molecule type" value="Genomic_DNA"/>
</dbReference>
<name>A0A8K0CWD6_IGNLU</name>
<feature type="chain" id="PRO_5035480449" evidence="1">
    <location>
        <begin position="20"/>
        <end position="377"/>
    </location>
</feature>
<organism evidence="2 3">
    <name type="scientific">Ignelater luminosus</name>
    <name type="common">Cucubano</name>
    <name type="synonym">Pyrophorus luminosus</name>
    <dbReference type="NCBI Taxonomy" id="2038154"/>
    <lineage>
        <taxon>Eukaryota</taxon>
        <taxon>Metazoa</taxon>
        <taxon>Ecdysozoa</taxon>
        <taxon>Arthropoda</taxon>
        <taxon>Hexapoda</taxon>
        <taxon>Insecta</taxon>
        <taxon>Pterygota</taxon>
        <taxon>Neoptera</taxon>
        <taxon>Endopterygota</taxon>
        <taxon>Coleoptera</taxon>
        <taxon>Polyphaga</taxon>
        <taxon>Elateriformia</taxon>
        <taxon>Elateroidea</taxon>
        <taxon>Elateridae</taxon>
        <taxon>Agrypninae</taxon>
        <taxon>Pyrophorini</taxon>
        <taxon>Ignelater</taxon>
    </lineage>
</organism>
<dbReference type="SUPFAM" id="SSF56574">
    <property type="entry name" value="Serpins"/>
    <property type="match status" value="1"/>
</dbReference>
<dbReference type="Gene3D" id="2.30.39.10">
    <property type="entry name" value="Alpha-1-antitrypsin, domain 1"/>
    <property type="match status" value="1"/>
</dbReference>
<reference evidence="2" key="1">
    <citation type="submission" date="2019-08" db="EMBL/GenBank/DDBJ databases">
        <title>The genome of the North American firefly Photinus pyralis.</title>
        <authorList>
            <consortium name="Photinus pyralis genome working group"/>
            <person name="Fallon T.R."/>
            <person name="Sander Lower S.E."/>
            <person name="Weng J.-K."/>
        </authorList>
    </citation>
    <scope>NUCLEOTIDE SEQUENCE</scope>
    <source>
        <strain evidence="2">TRF0915ILg1</strain>
        <tissue evidence="2">Whole body</tissue>
    </source>
</reference>